<dbReference type="KEGG" id="sgn:SGRA_2380"/>
<keyword evidence="3" id="KW-1185">Reference proteome</keyword>
<reference evidence="2 3" key="1">
    <citation type="journal article" date="2012" name="Stand. Genomic Sci.">
        <title>Complete genome sequencing and analysis of Saprospira grandis str. Lewin, a predatory marine bacterium.</title>
        <authorList>
            <person name="Saw J.H."/>
            <person name="Yuryev A."/>
            <person name="Kanbe M."/>
            <person name="Hou S."/>
            <person name="Young A.G."/>
            <person name="Aizawa S."/>
            <person name="Alam M."/>
        </authorList>
    </citation>
    <scope>NUCLEOTIDE SEQUENCE [LARGE SCALE GENOMIC DNA]</scope>
    <source>
        <strain evidence="2 3">Lewin</strain>
    </source>
</reference>
<evidence type="ECO:0000313" key="2">
    <source>
        <dbReference type="EMBL" id="AFC25109.1"/>
    </source>
</evidence>
<evidence type="ECO:0000256" key="1">
    <source>
        <dbReference type="SAM" id="MobiDB-lite"/>
    </source>
</evidence>
<accession>H6L4T4</accession>
<protein>
    <submittedName>
        <fullName evidence="2">Uncharacterized protein</fullName>
    </submittedName>
</protein>
<evidence type="ECO:0000313" key="3">
    <source>
        <dbReference type="Proteomes" id="UP000007519"/>
    </source>
</evidence>
<gene>
    <name evidence="2" type="ordered locus">SGRA_2380</name>
</gene>
<feature type="region of interest" description="Disordered" evidence="1">
    <location>
        <begin position="1"/>
        <end position="61"/>
    </location>
</feature>
<dbReference type="Proteomes" id="UP000007519">
    <property type="component" value="Chromosome"/>
</dbReference>
<organism evidence="2 3">
    <name type="scientific">Saprospira grandis (strain Lewin)</name>
    <dbReference type="NCBI Taxonomy" id="984262"/>
    <lineage>
        <taxon>Bacteria</taxon>
        <taxon>Pseudomonadati</taxon>
        <taxon>Bacteroidota</taxon>
        <taxon>Saprospiria</taxon>
        <taxon>Saprospirales</taxon>
        <taxon>Saprospiraceae</taxon>
        <taxon>Saprospira</taxon>
    </lineage>
</organism>
<feature type="compositionally biased region" description="Basic and acidic residues" evidence="1">
    <location>
        <begin position="50"/>
        <end position="61"/>
    </location>
</feature>
<dbReference type="EMBL" id="CP002831">
    <property type="protein sequence ID" value="AFC25109.1"/>
    <property type="molecule type" value="Genomic_DNA"/>
</dbReference>
<name>H6L4T4_SAPGL</name>
<sequence>MYGPGANRPSDAEGWPQARPSFLSAAKKTKGRANSEPCSVAPQGEAAAEAPKKKTIKEANN</sequence>
<dbReference type="AlphaFoldDB" id="H6L4T4"/>
<dbReference type="HOGENOM" id="CLU_2920132_0_0_10"/>
<proteinExistence type="predicted"/>